<gene>
    <name evidence="2" type="ORF">S06H3_15865</name>
</gene>
<evidence type="ECO:0000313" key="2">
    <source>
        <dbReference type="EMBL" id="GAI13202.1"/>
    </source>
</evidence>
<protein>
    <submittedName>
        <fullName evidence="2">Uncharacterized protein</fullName>
    </submittedName>
</protein>
<keyword evidence="1" id="KW-0812">Transmembrane</keyword>
<name>X1L1J1_9ZZZZ</name>
<organism evidence="2">
    <name type="scientific">marine sediment metagenome</name>
    <dbReference type="NCBI Taxonomy" id="412755"/>
    <lineage>
        <taxon>unclassified sequences</taxon>
        <taxon>metagenomes</taxon>
        <taxon>ecological metagenomes</taxon>
    </lineage>
</organism>
<dbReference type="EMBL" id="BARV01007822">
    <property type="protein sequence ID" value="GAI13202.1"/>
    <property type="molecule type" value="Genomic_DNA"/>
</dbReference>
<reference evidence="2" key="1">
    <citation type="journal article" date="2014" name="Front. Microbiol.">
        <title>High frequency of phylogenetically diverse reductive dehalogenase-homologous genes in deep subseafloor sedimentary metagenomes.</title>
        <authorList>
            <person name="Kawai M."/>
            <person name="Futagami T."/>
            <person name="Toyoda A."/>
            <person name="Takaki Y."/>
            <person name="Nishi S."/>
            <person name="Hori S."/>
            <person name="Arai W."/>
            <person name="Tsubouchi T."/>
            <person name="Morono Y."/>
            <person name="Uchiyama I."/>
            <person name="Ito T."/>
            <person name="Fujiyama A."/>
            <person name="Inagaki F."/>
            <person name="Takami H."/>
        </authorList>
    </citation>
    <scope>NUCLEOTIDE SEQUENCE</scope>
    <source>
        <strain evidence="2">Expedition CK06-06</strain>
    </source>
</reference>
<feature type="transmembrane region" description="Helical" evidence="1">
    <location>
        <begin position="6"/>
        <end position="24"/>
    </location>
</feature>
<sequence length="45" mass="4650">LEKPPSFSLIALAIIFAILISLVFKFTLKAISGTLAPIAVAPPVG</sequence>
<keyword evidence="1" id="KW-0472">Membrane</keyword>
<keyword evidence="1" id="KW-1133">Transmembrane helix</keyword>
<comment type="caution">
    <text evidence="2">The sequence shown here is derived from an EMBL/GenBank/DDBJ whole genome shotgun (WGS) entry which is preliminary data.</text>
</comment>
<dbReference type="AlphaFoldDB" id="X1L1J1"/>
<evidence type="ECO:0000256" key="1">
    <source>
        <dbReference type="SAM" id="Phobius"/>
    </source>
</evidence>
<accession>X1L1J1</accession>
<feature type="non-terminal residue" evidence="2">
    <location>
        <position position="1"/>
    </location>
</feature>
<proteinExistence type="predicted"/>